<dbReference type="EC" id="2.5.1.108" evidence="4"/>
<keyword evidence="6" id="KW-0808">Transferase</keyword>
<comment type="cofactor">
    <cofactor evidence="1">
        <name>[4Fe-4S] cluster</name>
        <dbReference type="ChEBI" id="CHEBI:49883"/>
    </cofactor>
</comment>
<keyword evidence="10" id="KW-0411">Iron-sulfur</keyword>
<evidence type="ECO:0000256" key="14">
    <source>
        <dbReference type="ARBA" id="ARBA00048403"/>
    </source>
</evidence>
<dbReference type="Gene3D" id="3.40.50.11860">
    <property type="entry name" value="Diphthamide synthesis DPH1/DPH2 domain 3"/>
    <property type="match status" value="1"/>
</dbReference>
<sequence length="488" mass="55660">MDSSTPESSDRKNEKDSEPDVYHAEPRECRRSIVVKRPSTSVSRLNQIPIELLEHHELNQLIQHGLPTNYNFEIHKTIWRIKCNGANRILLQFPEGLIRFGPIIVDIIENYFNITDCIHKIQCITMGDLTYGACCIDDYLASSMGCDLVVHYAHSCLVPIDQLKDDVKFLYVFVDIKFDLDHLEKCIEQNFAPDDCHIALASTIQFVSSVHELSKRLKSKMYSITLPQSRPLTSGEVLGCTAPKLSQDITCIIFVCDGRFHLEALMIANPTVKAFRYDPYTRKLTRESYKFDLMLAQRKNAILQATRVMQESGTFGLILGTLGRQGNERVYDMITDQLKNNTNCKYVQVLLPEVTQDILQSFKGIDAWVQVACPRLSIDWGDFFETPLLNPYEFSQSLAYYMRQKVNIASLKSVESKSKLDLSDLSDMNSYPMDYYAKASTGPWTPNHSCTGNAVCSCSSEQNEFRKAKSKYHHDYVAEEEESAICDH</sequence>
<comment type="catalytic activity">
    <reaction evidence="14">
        <text>L-histidyl-[translation elongation factor 2] + S-adenosyl-L-methionine = 2-[(3S)-amino-3-carboxypropyl]-L-histidyl-[translation elongation factor 2] + S-methyl-5'-thioadenosine + H(+)</text>
        <dbReference type="Rhea" id="RHEA:36783"/>
        <dbReference type="Rhea" id="RHEA-COMP:9748"/>
        <dbReference type="Rhea" id="RHEA-COMP:9749"/>
        <dbReference type="ChEBI" id="CHEBI:15378"/>
        <dbReference type="ChEBI" id="CHEBI:17509"/>
        <dbReference type="ChEBI" id="CHEBI:29979"/>
        <dbReference type="ChEBI" id="CHEBI:59789"/>
        <dbReference type="ChEBI" id="CHEBI:73995"/>
        <dbReference type="EC" id="2.5.1.108"/>
    </reaction>
</comment>
<evidence type="ECO:0000313" key="17">
    <source>
        <dbReference type="Proteomes" id="UP000825002"/>
    </source>
</evidence>
<dbReference type="PANTHER" id="PTHR10762:SF1">
    <property type="entry name" value="2-(3-AMINO-3-CARBOXYPROPYL)HISTIDINE SYNTHASE SUBUNIT 1"/>
    <property type="match status" value="1"/>
</dbReference>
<evidence type="ECO:0000256" key="12">
    <source>
        <dbReference type="ARBA" id="ARBA00032574"/>
    </source>
</evidence>
<organism evidence="16 17">
    <name type="scientific">Fragariocoptes setiger</name>
    <dbReference type="NCBI Taxonomy" id="1670756"/>
    <lineage>
        <taxon>Eukaryota</taxon>
        <taxon>Metazoa</taxon>
        <taxon>Ecdysozoa</taxon>
        <taxon>Arthropoda</taxon>
        <taxon>Chelicerata</taxon>
        <taxon>Arachnida</taxon>
        <taxon>Acari</taxon>
        <taxon>Acariformes</taxon>
        <taxon>Trombidiformes</taxon>
        <taxon>Prostigmata</taxon>
        <taxon>Eupodina</taxon>
        <taxon>Eriophyoidea</taxon>
        <taxon>Phytoptidae</taxon>
        <taxon>Fragariocoptes</taxon>
    </lineage>
</organism>
<evidence type="ECO:0000256" key="15">
    <source>
        <dbReference type="SAM" id="MobiDB-lite"/>
    </source>
</evidence>
<feature type="non-terminal residue" evidence="16">
    <location>
        <position position="488"/>
    </location>
</feature>
<accession>A0ABQ7S6W2</accession>
<name>A0ABQ7S6W2_9ACAR</name>
<evidence type="ECO:0000256" key="2">
    <source>
        <dbReference type="ARBA" id="ARBA00005156"/>
    </source>
</evidence>
<reference evidence="16 17" key="1">
    <citation type="submission" date="2020-10" db="EMBL/GenBank/DDBJ databases">
        <authorList>
            <person name="Klimov P.B."/>
            <person name="Dyachkov S.M."/>
            <person name="Chetverikov P.E."/>
        </authorList>
    </citation>
    <scope>NUCLEOTIDE SEQUENCE [LARGE SCALE GENOMIC DNA]</scope>
    <source>
        <strain evidence="16">BMOC 18-1129-001#AD2665</strain>
        <tissue evidence="16">Entire mites</tissue>
    </source>
</reference>
<keyword evidence="17" id="KW-1185">Reference proteome</keyword>
<evidence type="ECO:0000256" key="9">
    <source>
        <dbReference type="ARBA" id="ARBA00023004"/>
    </source>
</evidence>
<comment type="caution">
    <text evidence="16">The sequence shown here is derived from an EMBL/GenBank/DDBJ whole genome shotgun (WGS) entry which is preliminary data.</text>
</comment>
<evidence type="ECO:0000256" key="13">
    <source>
        <dbReference type="ARBA" id="ARBA00032789"/>
    </source>
</evidence>
<dbReference type="InterPro" id="IPR042264">
    <property type="entry name" value="DPH1/DPH2_2"/>
</dbReference>
<feature type="region of interest" description="Disordered" evidence="15">
    <location>
        <begin position="1"/>
        <end position="23"/>
    </location>
</feature>
<dbReference type="Gene3D" id="3.40.50.11840">
    <property type="entry name" value="Diphthamide synthesis DPH1/DPH2 domain 1"/>
    <property type="match status" value="1"/>
</dbReference>
<dbReference type="Proteomes" id="UP000825002">
    <property type="component" value="Unassembled WGS sequence"/>
</dbReference>
<evidence type="ECO:0000256" key="8">
    <source>
        <dbReference type="ARBA" id="ARBA00022723"/>
    </source>
</evidence>
<protein>
    <recommendedName>
        <fullName evidence="5">2-(3-amino-3-carboxypropyl)histidine synthase subunit 1</fullName>
        <ecNumber evidence="4">2.5.1.108</ecNumber>
    </recommendedName>
    <alternativeName>
        <fullName evidence="12">Diphthamide biosynthesis protein 1</fullName>
    </alternativeName>
    <alternativeName>
        <fullName evidence="13">Diphtheria toxin resistance protein 1</fullName>
    </alternativeName>
    <alternativeName>
        <fullName evidence="11">S-adenosyl-L-methionine:L-histidine 3-amino-3-carboxypropyltransferase 1</fullName>
    </alternativeName>
</protein>
<evidence type="ECO:0000256" key="10">
    <source>
        <dbReference type="ARBA" id="ARBA00023014"/>
    </source>
</evidence>
<dbReference type="NCBIfam" id="TIGR00322">
    <property type="entry name" value="diphth2_R"/>
    <property type="match status" value="1"/>
</dbReference>
<keyword evidence="7" id="KW-0949">S-adenosyl-L-methionine</keyword>
<dbReference type="InterPro" id="IPR016435">
    <property type="entry name" value="DPH1/DPH2"/>
</dbReference>
<feature type="compositionally biased region" description="Basic and acidic residues" evidence="15">
    <location>
        <begin position="8"/>
        <end position="23"/>
    </location>
</feature>
<keyword evidence="8" id="KW-0479">Metal-binding</keyword>
<evidence type="ECO:0000256" key="3">
    <source>
        <dbReference type="ARBA" id="ARBA00010173"/>
    </source>
</evidence>
<dbReference type="InterPro" id="IPR042263">
    <property type="entry name" value="DPH1/DPH2_1"/>
</dbReference>
<evidence type="ECO:0000256" key="5">
    <source>
        <dbReference type="ARBA" id="ARBA00021915"/>
    </source>
</evidence>
<comment type="pathway">
    <text evidence="2">Protein modification; peptidyl-diphthamide biosynthesis.</text>
</comment>
<dbReference type="InterPro" id="IPR042265">
    <property type="entry name" value="DPH1/DPH2_3"/>
</dbReference>
<comment type="similarity">
    <text evidence="3">Belongs to the DPH1/DPH2 family. DPH1 subfamily.</text>
</comment>
<dbReference type="PANTHER" id="PTHR10762">
    <property type="entry name" value="DIPHTHAMIDE BIOSYNTHESIS PROTEIN"/>
    <property type="match status" value="1"/>
</dbReference>
<keyword evidence="9" id="KW-0408">Iron</keyword>
<evidence type="ECO:0000256" key="4">
    <source>
        <dbReference type="ARBA" id="ARBA00012221"/>
    </source>
</evidence>
<evidence type="ECO:0000313" key="16">
    <source>
        <dbReference type="EMBL" id="KAG9508980.1"/>
    </source>
</evidence>
<dbReference type="SFLD" id="SFLDS00032">
    <property type="entry name" value="Radical_SAM_3-amino-3-carboxyp"/>
    <property type="match status" value="1"/>
</dbReference>
<evidence type="ECO:0000256" key="7">
    <source>
        <dbReference type="ARBA" id="ARBA00022691"/>
    </source>
</evidence>
<evidence type="ECO:0000256" key="1">
    <source>
        <dbReference type="ARBA" id="ARBA00001966"/>
    </source>
</evidence>
<proteinExistence type="inferred from homology"/>
<evidence type="ECO:0000256" key="11">
    <source>
        <dbReference type="ARBA" id="ARBA00031690"/>
    </source>
</evidence>
<dbReference type="EMBL" id="JAIFTH010000772">
    <property type="protein sequence ID" value="KAG9508980.1"/>
    <property type="molecule type" value="Genomic_DNA"/>
</dbReference>
<evidence type="ECO:0000256" key="6">
    <source>
        <dbReference type="ARBA" id="ARBA00022679"/>
    </source>
</evidence>
<gene>
    <name evidence="16" type="primary">dph1</name>
    <name evidence="16" type="ORF">GZH46_02512</name>
</gene>
<dbReference type="Gene3D" id="3.40.50.11850">
    <property type="entry name" value="Diphthamide synthesis DPH1/DPH2 domain 2"/>
    <property type="match status" value="1"/>
</dbReference>
<dbReference type="Pfam" id="PF01866">
    <property type="entry name" value="Diphthamide_syn"/>
    <property type="match status" value="1"/>
</dbReference>